<evidence type="ECO:0000313" key="2">
    <source>
        <dbReference type="Proteomes" id="UP000316759"/>
    </source>
</evidence>
<comment type="caution">
    <text evidence="1">The sequence shown here is derived from an EMBL/GenBank/DDBJ whole genome shotgun (WGS) entry which is preliminary data.</text>
</comment>
<proteinExistence type="predicted"/>
<name>A0A504XXS4_FASGI</name>
<dbReference type="AlphaFoldDB" id="A0A504XXS4"/>
<accession>A0A504XXS4</accession>
<sequence length="113" mass="12245">MTTSGLPSTSVPVSFFCIELNWYNAPVVDSVNSRSGFIGLRRPHVAGAIETPQPVRPSKTALVPVHHAFVARIFRLERTVKSSLSGRDTNPVVRQLKGAVRVQNPDSVSALPV</sequence>
<protein>
    <submittedName>
        <fullName evidence="1">Uncharacterized protein</fullName>
    </submittedName>
</protein>
<keyword evidence="2" id="KW-1185">Reference proteome</keyword>
<organism evidence="1 2">
    <name type="scientific">Fasciola gigantica</name>
    <name type="common">Giant liver fluke</name>
    <dbReference type="NCBI Taxonomy" id="46835"/>
    <lineage>
        <taxon>Eukaryota</taxon>
        <taxon>Metazoa</taxon>
        <taxon>Spiralia</taxon>
        <taxon>Lophotrochozoa</taxon>
        <taxon>Platyhelminthes</taxon>
        <taxon>Trematoda</taxon>
        <taxon>Digenea</taxon>
        <taxon>Plagiorchiida</taxon>
        <taxon>Echinostomata</taxon>
        <taxon>Echinostomatoidea</taxon>
        <taxon>Fasciolidae</taxon>
        <taxon>Fasciola</taxon>
    </lineage>
</organism>
<dbReference type="Proteomes" id="UP000316759">
    <property type="component" value="Unassembled WGS sequence"/>
</dbReference>
<evidence type="ECO:0000313" key="1">
    <source>
        <dbReference type="EMBL" id="TPP53902.1"/>
    </source>
</evidence>
<reference evidence="1 2" key="1">
    <citation type="submission" date="2019-04" db="EMBL/GenBank/DDBJ databases">
        <title>Annotation for the trematode Fasciola gigantica.</title>
        <authorList>
            <person name="Choi Y.-J."/>
        </authorList>
    </citation>
    <scope>NUCLEOTIDE SEQUENCE [LARGE SCALE GENOMIC DNA]</scope>
    <source>
        <strain evidence="1">Uganda_cow_1</strain>
    </source>
</reference>
<dbReference type="EMBL" id="SUNJ01015534">
    <property type="protein sequence ID" value="TPP53902.1"/>
    <property type="molecule type" value="Genomic_DNA"/>
</dbReference>
<gene>
    <name evidence="1" type="ORF">FGIG_06161</name>
</gene>